<evidence type="ECO:0000313" key="1">
    <source>
        <dbReference type="EMBL" id="WHX09353.1"/>
    </source>
</evidence>
<protein>
    <submittedName>
        <fullName evidence="1">PqqD family peptide modification chaperone</fullName>
    </submittedName>
</protein>
<dbReference type="InterPro" id="IPR008792">
    <property type="entry name" value="PQQD"/>
</dbReference>
<dbReference type="Proteomes" id="UP001177934">
    <property type="component" value="Chromosome"/>
</dbReference>
<gene>
    <name evidence="1" type="ORF">QNN11_18790</name>
</gene>
<name>A0AA95KVU0_9BACT</name>
<dbReference type="AlphaFoldDB" id="A0AA95KVU0"/>
<accession>A0AA95KVU0</accession>
<reference evidence="1" key="1">
    <citation type="journal article" date="2023" name="Nat. Commun.">
        <title>Identification of a novel Human Milk Oligosaccharides utilization cluster in the infant gut commensal Bacteroides dorei.</title>
        <authorList>
            <person name="Kijner S."/>
            <person name="Ennis D."/>
            <person name="Shmorak S."/>
            <person name="Florentin A."/>
            <person name="Yassour M."/>
        </authorList>
    </citation>
    <scope>NUCLEOTIDE SEQUENCE</scope>
    <source>
        <strain evidence="1">2</strain>
    </source>
</reference>
<dbReference type="Pfam" id="PF14907">
    <property type="entry name" value="NTP_transf_5"/>
    <property type="match status" value="1"/>
</dbReference>
<proteinExistence type="predicted"/>
<sequence>MKLNPHFKLRSIAGETIIVNQGVPDTDLTRIISFNFSACLLWKRLSGKDFTLQEAALVLVESYHIPQEQAERDVVIWADALKNVQPYLIDITMDIILDKPEQMLFALLRSALNSTKPVSEILFTDISSALWQACYKLACTQGVMALAWDGIQTLPACLQPPKALKLNWAMAVENYEKRYRRYCHTIAELSAFYKIHGITTVQLKGVGLSTYYPIPSHREGGDIDIFTYSADHSRKSDAEANRLADRLMEEKGIEVDLEHSEKHSMFYYKGIPIENHKTFINSETYHIAVKMDKLLQELLQPVSAELDGKYPIFIPSSTFNTVFLAFHAAQHYARGLALHHLCDWACLLNRYGLHIPEEVTDIRFRNMMLAMTHLCNDYLGTSVPVYGGEGLAEEILREIIRPPYTKFVPAKNKWSILVYKTKRMLHTHRACNSVLRISLCKWVGISILLHLRSPHTIFQTERK</sequence>
<organism evidence="1 2">
    <name type="scientific">Phocaeicola dorei</name>
    <dbReference type="NCBI Taxonomy" id="357276"/>
    <lineage>
        <taxon>Bacteria</taxon>
        <taxon>Pseudomonadati</taxon>
        <taxon>Bacteroidota</taxon>
        <taxon>Bacteroidia</taxon>
        <taxon>Bacteroidales</taxon>
        <taxon>Bacteroidaceae</taxon>
        <taxon>Phocaeicola</taxon>
    </lineage>
</organism>
<dbReference type="Pfam" id="PF05402">
    <property type="entry name" value="PqqD"/>
    <property type="match status" value="1"/>
</dbReference>
<dbReference type="InterPro" id="IPR039498">
    <property type="entry name" value="NTP_transf_5"/>
</dbReference>
<dbReference type="EMBL" id="CP126056">
    <property type="protein sequence ID" value="WHX09353.1"/>
    <property type="molecule type" value="Genomic_DNA"/>
</dbReference>
<evidence type="ECO:0000313" key="2">
    <source>
        <dbReference type="Proteomes" id="UP001177934"/>
    </source>
</evidence>